<accession>K1SH03</accession>
<keyword evidence="12" id="KW-0460">Magnesium</keyword>
<dbReference type="GO" id="GO:0006098">
    <property type="term" value="P:pentose-phosphate shunt"/>
    <property type="evidence" value="ECO:0007669"/>
    <property type="project" value="TreeGrafter"/>
</dbReference>
<comment type="cofactor">
    <cofactor evidence="4">
        <name>Mg(2+)</name>
        <dbReference type="ChEBI" id="CHEBI:18420"/>
    </cofactor>
</comment>
<evidence type="ECO:0000256" key="1">
    <source>
        <dbReference type="ARBA" id="ARBA00001913"/>
    </source>
</evidence>
<evidence type="ECO:0000256" key="3">
    <source>
        <dbReference type="ARBA" id="ARBA00001941"/>
    </source>
</evidence>
<keyword evidence="10" id="KW-0479">Metal-binding</keyword>
<dbReference type="Pfam" id="PF22613">
    <property type="entry name" value="Transketolase_C_1"/>
    <property type="match status" value="1"/>
</dbReference>
<keyword evidence="9 16" id="KW-0808">Transferase</keyword>
<dbReference type="Gene3D" id="3.40.50.970">
    <property type="match status" value="2"/>
</dbReference>
<dbReference type="CDD" id="cd02012">
    <property type="entry name" value="TPP_TK"/>
    <property type="match status" value="1"/>
</dbReference>
<dbReference type="CDD" id="cd07033">
    <property type="entry name" value="TPP_PYR_DXS_TK_like"/>
    <property type="match status" value="1"/>
</dbReference>
<comment type="cofactor">
    <cofactor evidence="2">
        <name>Mn(2+)</name>
        <dbReference type="ChEBI" id="CHEBI:29035"/>
    </cofactor>
</comment>
<dbReference type="PANTHER" id="PTHR43522:SF2">
    <property type="entry name" value="TRANSKETOLASE 1-RELATED"/>
    <property type="match status" value="1"/>
</dbReference>
<evidence type="ECO:0000256" key="5">
    <source>
        <dbReference type="ARBA" id="ARBA00001964"/>
    </source>
</evidence>
<dbReference type="GO" id="GO:0005829">
    <property type="term" value="C:cytosol"/>
    <property type="evidence" value="ECO:0007669"/>
    <property type="project" value="TreeGrafter"/>
</dbReference>
<evidence type="ECO:0000256" key="2">
    <source>
        <dbReference type="ARBA" id="ARBA00001936"/>
    </source>
</evidence>
<dbReference type="FunFam" id="3.40.50.970:FF:000045">
    <property type="entry name" value="Transketolase"/>
    <property type="match status" value="1"/>
</dbReference>
<comment type="cofactor">
    <cofactor evidence="5">
        <name>thiamine diphosphate</name>
        <dbReference type="ChEBI" id="CHEBI:58937"/>
    </cofactor>
</comment>
<dbReference type="NCBIfam" id="TIGR00232">
    <property type="entry name" value="tktlase_bact"/>
    <property type="match status" value="1"/>
</dbReference>
<dbReference type="Gene3D" id="3.40.50.920">
    <property type="match status" value="1"/>
</dbReference>
<evidence type="ECO:0000259" key="15">
    <source>
        <dbReference type="SMART" id="SM00861"/>
    </source>
</evidence>
<sequence>MIIVRVTKNNDNPINEQKIIDTIRMLGIDMIDNAKSGHPGIVLDAAPIIYTIYAHHLKFDPSNPNFYNRDRFILSAGHASSLLYATLFMAGFDIELDDLKSFRQLDSLTPGHPEYNKTPGVDMSTGPLGEGFASAVGMAMGQKHTNALLHSKEDVVDYKTYVLCSDGDLMEGVSYEAASLAGTLKLNNLIVLYDSNKMSLDGKTKLTFTENVRLIYEGLGWNTLEVLNGEDSAMISAAIDQAKLSDKPTLIEVSTNIGQYSKLEGSNLCHGTPLEKEDISSIKQKLNLRDVSFTVSLEAMEDFQYLINERNANLVSDFEQKLTKLSEEDLNFINSLMANKKDIVINDLDISNEEAELRLTAGKVLNAYSKASNLLFGGSADLFSSCKNYIEDGKDFEESNYAGKNIYFGVREHAMSSILNGLSLVGYRAYGSTFLAFSDYMRPAMRLACMMHLPVTYIFTHDSISVGEDGPTHQPIEQLNTLRNTINLDVYRPCDANEVAGVYKIIMSSNDNPKAIVLTKSPVKCLENTSINNVKYGGYIVKKEQRQLDGILISSGEELHQAIEISDRLFTKGFDLRVVSMPSLNTFLKQTDEYIDEILPVEKKKIVIEKAPSVVWNKLIFNDKYIISQEEYGASGSKDDVLKKYGFDTDSLEKRVENLIK</sequence>
<dbReference type="Pfam" id="PF02779">
    <property type="entry name" value="Transket_pyr"/>
    <property type="match status" value="1"/>
</dbReference>
<comment type="similarity">
    <text evidence="6">Belongs to the transketolase family.</text>
</comment>
<evidence type="ECO:0000256" key="10">
    <source>
        <dbReference type="ARBA" id="ARBA00022723"/>
    </source>
</evidence>
<gene>
    <name evidence="16" type="ORF">OBE_11934</name>
</gene>
<keyword evidence="13" id="KW-0786">Thiamine pyrophosphate</keyword>
<dbReference type="SMART" id="SM00861">
    <property type="entry name" value="Transket_pyr"/>
    <property type="match status" value="1"/>
</dbReference>
<dbReference type="InterPro" id="IPR005475">
    <property type="entry name" value="Transketolase-like_Pyr-bd"/>
</dbReference>
<dbReference type="GO" id="GO:0004802">
    <property type="term" value="F:transketolase activity"/>
    <property type="evidence" value="ECO:0007669"/>
    <property type="project" value="UniProtKB-EC"/>
</dbReference>
<keyword evidence="11" id="KW-0106">Calcium</keyword>
<evidence type="ECO:0000256" key="4">
    <source>
        <dbReference type="ARBA" id="ARBA00001946"/>
    </source>
</evidence>
<organism evidence="16">
    <name type="scientific">human gut metagenome</name>
    <dbReference type="NCBI Taxonomy" id="408170"/>
    <lineage>
        <taxon>unclassified sequences</taxon>
        <taxon>metagenomes</taxon>
        <taxon>organismal metagenomes</taxon>
    </lineage>
</organism>
<dbReference type="InterPro" id="IPR029061">
    <property type="entry name" value="THDP-binding"/>
</dbReference>
<evidence type="ECO:0000256" key="13">
    <source>
        <dbReference type="ARBA" id="ARBA00023052"/>
    </source>
</evidence>
<name>K1SH03_9ZZZZ</name>
<evidence type="ECO:0000256" key="14">
    <source>
        <dbReference type="ARBA" id="ARBA00049473"/>
    </source>
</evidence>
<protein>
    <recommendedName>
        <fullName evidence="8">transketolase</fullName>
        <ecNumber evidence="8">2.2.1.1</ecNumber>
    </recommendedName>
</protein>
<dbReference type="InterPro" id="IPR033247">
    <property type="entry name" value="Transketolase_fam"/>
</dbReference>
<dbReference type="InterPro" id="IPR009014">
    <property type="entry name" value="Transketo_C/PFOR_II"/>
</dbReference>
<dbReference type="SUPFAM" id="SSF52518">
    <property type="entry name" value="Thiamin diphosphate-binding fold (THDP-binding)"/>
    <property type="match status" value="2"/>
</dbReference>
<reference evidence="16" key="1">
    <citation type="journal article" date="2013" name="Environ. Microbiol.">
        <title>Microbiota from the distal guts of lean and obese adolescents exhibit partial functional redundancy besides clear differences in community structure.</title>
        <authorList>
            <person name="Ferrer M."/>
            <person name="Ruiz A."/>
            <person name="Lanza F."/>
            <person name="Haange S.B."/>
            <person name="Oberbach A."/>
            <person name="Till H."/>
            <person name="Bargiela R."/>
            <person name="Campoy C."/>
            <person name="Segura M.T."/>
            <person name="Richter M."/>
            <person name="von Bergen M."/>
            <person name="Seifert J."/>
            <person name="Suarez A."/>
        </authorList>
    </citation>
    <scope>NUCLEOTIDE SEQUENCE</scope>
</reference>
<feature type="domain" description="Transketolase-like pyrimidine-binding" evidence="15">
    <location>
        <begin position="355"/>
        <end position="525"/>
    </location>
</feature>
<dbReference type="AlphaFoldDB" id="K1SH03"/>
<proteinExistence type="inferred from homology"/>
<evidence type="ECO:0000256" key="7">
    <source>
        <dbReference type="ARBA" id="ARBA00011738"/>
    </source>
</evidence>
<evidence type="ECO:0000256" key="12">
    <source>
        <dbReference type="ARBA" id="ARBA00022842"/>
    </source>
</evidence>
<evidence type="ECO:0000313" key="16">
    <source>
        <dbReference type="EMBL" id="EKC54704.1"/>
    </source>
</evidence>
<comment type="caution">
    <text evidence="16">The sequence shown here is derived from an EMBL/GenBank/DDBJ whole genome shotgun (WGS) entry which is preliminary data.</text>
</comment>
<dbReference type="InterPro" id="IPR055152">
    <property type="entry name" value="Transketolase-like_C_2"/>
</dbReference>
<comment type="catalytic activity">
    <reaction evidence="14">
        <text>D-sedoheptulose 7-phosphate + D-glyceraldehyde 3-phosphate = aldehydo-D-ribose 5-phosphate + D-xylulose 5-phosphate</text>
        <dbReference type="Rhea" id="RHEA:10508"/>
        <dbReference type="ChEBI" id="CHEBI:57483"/>
        <dbReference type="ChEBI" id="CHEBI:57737"/>
        <dbReference type="ChEBI" id="CHEBI:58273"/>
        <dbReference type="ChEBI" id="CHEBI:59776"/>
        <dbReference type="EC" id="2.2.1.1"/>
    </reaction>
</comment>
<dbReference type="InterPro" id="IPR005478">
    <property type="entry name" value="Transketolase_bac-like"/>
</dbReference>
<dbReference type="InterPro" id="IPR005474">
    <property type="entry name" value="Transketolase_N"/>
</dbReference>
<dbReference type="PANTHER" id="PTHR43522">
    <property type="entry name" value="TRANSKETOLASE"/>
    <property type="match status" value="1"/>
</dbReference>
<comment type="cofactor">
    <cofactor evidence="3">
        <name>Co(2+)</name>
        <dbReference type="ChEBI" id="CHEBI:48828"/>
    </cofactor>
</comment>
<dbReference type="EMBL" id="AJWZ01008227">
    <property type="protein sequence ID" value="EKC54704.1"/>
    <property type="molecule type" value="Genomic_DNA"/>
</dbReference>
<evidence type="ECO:0000256" key="9">
    <source>
        <dbReference type="ARBA" id="ARBA00022679"/>
    </source>
</evidence>
<dbReference type="SUPFAM" id="SSF52922">
    <property type="entry name" value="TK C-terminal domain-like"/>
    <property type="match status" value="1"/>
</dbReference>
<dbReference type="Pfam" id="PF00456">
    <property type="entry name" value="Transketolase_N"/>
    <property type="match status" value="1"/>
</dbReference>
<comment type="cofactor">
    <cofactor evidence="1">
        <name>Ca(2+)</name>
        <dbReference type="ChEBI" id="CHEBI:29108"/>
    </cofactor>
</comment>
<dbReference type="GO" id="GO:0046872">
    <property type="term" value="F:metal ion binding"/>
    <property type="evidence" value="ECO:0007669"/>
    <property type="project" value="UniProtKB-KW"/>
</dbReference>
<dbReference type="EC" id="2.2.1.1" evidence="8"/>
<evidence type="ECO:0000256" key="8">
    <source>
        <dbReference type="ARBA" id="ARBA00013152"/>
    </source>
</evidence>
<evidence type="ECO:0000256" key="6">
    <source>
        <dbReference type="ARBA" id="ARBA00007131"/>
    </source>
</evidence>
<evidence type="ECO:0000256" key="11">
    <source>
        <dbReference type="ARBA" id="ARBA00022837"/>
    </source>
</evidence>
<comment type="subunit">
    <text evidence="7">Homodimer.</text>
</comment>